<feature type="transmembrane region" description="Helical" evidence="22">
    <location>
        <begin position="218"/>
        <end position="236"/>
    </location>
</feature>
<keyword evidence="13" id="KW-0961">Cell wall biogenesis/degradation</keyword>
<evidence type="ECO:0000256" key="21">
    <source>
        <dbReference type="ARBA" id="ARBA00049966"/>
    </source>
</evidence>
<comment type="similarity">
    <text evidence="16">Belongs to the SEDS family. FtsW subfamily.</text>
</comment>
<evidence type="ECO:0000256" key="2">
    <source>
        <dbReference type="ARBA" id="ARBA00004752"/>
    </source>
</evidence>
<keyword evidence="4 23" id="KW-0132">Cell division</keyword>
<feature type="transmembrane region" description="Helical" evidence="22">
    <location>
        <begin position="369"/>
        <end position="391"/>
    </location>
</feature>
<evidence type="ECO:0000256" key="3">
    <source>
        <dbReference type="ARBA" id="ARBA00022475"/>
    </source>
</evidence>
<evidence type="ECO:0000256" key="20">
    <source>
        <dbReference type="ARBA" id="ARBA00049902"/>
    </source>
</evidence>
<dbReference type="Pfam" id="PF01098">
    <property type="entry name" value="FTSW_RODA_SPOVE"/>
    <property type="match status" value="1"/>
</dbReference>
<keyword evidence="6" id="KW-0808">Transferase</keyword>
<dbReference type="GO" id="GO:0009252">
    <property type="term" value="P:peptidoglycan biosynthetic process"/>
    <property type="evidence" value="ECO:0007669"/>
    <property type="project" value="UniProtKB-KW"/>
</dbReference>
<dbReference type="Proteomes" id="UP000030002">
    <property type="component" value="Unassembled WGS sequence"/>
</dbReference>
<dbReference type="GO" id="GO:0005886">
    <property type="term" value="C:plasma membrane"/>
    <property type="evidence" value="ECO:0007669"/>
    <property type="project" value="UniProtKB-SubCell"/>
</dbReference>
<evidence type="ECO:0000256" key="4">
    <source>
        <dbReference type="ARBA" id="ARBA00022618"/>
    </source>
</evidence>
<dbReference type="PANTHER" id="PTHR30474">
    <property type="entry name" value="CELL CYCLE PROTEIN"/>
    <property type="match status" value="1"/>
</dbReference>
<evidence type="ECO:0000256" key="1">
    <source>
        <dbReference type="ARBA" id="ARBA00004651"/>
    </source>
</evidence>
<evidence type="ECO:0000256" key="10">
    <source>
        <dbReference type="ARBA" id="ARBA00022989"/>
    </source>
</evidence>
<comment type="caution">
    <text evidence="23">The sequence shown here is derived from an EMBL/GenBank/DDBJ whole genome shotgun (WGS) entry which is preliminary data.</text>
</comment>
<dbReference type="RefSeq" id="WP_035913914.1">
    <property type="nucleotide sequence ID" value="NZ_AVPJ01000004.1"/>
</dbReference>
<dbReference type="EC" id="2.4.99.28" evidence="19"/>
<keyword evidence="7 22" id="KW-0812">Transmembrane</keyword>
<comment type="subcellular location">
    <subcellularLocation>
        <location evidence="1">Cell membrane</location>
        <topology evidence="1">Multi-pass membrane protein</topology>
    </subcellularLocation>
</comment>
<evidence type="ECO:0000256" key="6">
    <source>
        <dbReference type="ARBA" id="ARBA00022679"/>
    </source>
</evidence>
<evidence type="ECO:0000256" key="8">
    <source>
        <dbReference type="ARBA" id="ARBA00022960"/>
    </source>
</evidence>
<dbReference type="InterPro" id="IPR001182">
    <property type="entry name" value="FtsW/RodA"/>
</dbReference>
<feature type="transmembrane region" description="Helical" evidence="22">
    <location>
        <begin position="71"/>
        <end position="91"/>
    </location>
</feature>
<evidence type="ECO:0000256" key="18">
    <source>
        <dbReference type="ARBA" id="ARBA00041418"/>
    </source>
</evidence>
<evidence type="ECO:0000256" key="12">
    <source>
        <dbReference type="ARBA" id="ARBA00023306"/>
    </source>
</evidence>
<evidence type="ECO:0000256" key="22">
    <source>
        <dbReference type="SAM" id="Phobius"/>
    </source>
</evidence>
<feature type="transmembrane region" description="Helical" evidence="22">
    <location>
        <begin position="38"/>
        <end position="59"/>
    </location>
</feature>
<evidence type="ECO:0000256" key="17">
    <source>
        <dbReference type="ARBA" id="ARBA00041185"/>
    </source>
</evidence>
<dbReference type="EMBL" id="AVPJ01000004">
    <property type="protein sequence ID" value="KGN33117.1"/>
    <property type="molecule type" value="Genomic_DNA"/>
</dbReference>
<gene>
    <name evidence="23" type="ORF">N802_13765</name>
</gene>
<evidence type="ECO:0000256" key="7">
    <source>
        <dbReference type="ARBA" id="ARBA00022692"/>
    </source>
</evidence>
<comment type="function">
    <text evidence="21">Peptidoglycan polymerase that is essential for cell division.</text>
</comment>
<comment type="pathway">
    <text evidence="2">Cell wall biogenesis; peptidoglycan biosynthesis.</text>
</comment>
<keyword evidence="12" id="KW-0131">Cell cycle</keyword>
<dbReference type="GO" id="GO:0015648">
    <property type="term" value="F:lipid-linked peptidoglycan transporter activity"/>
    <property type="evidence" value="ECO:0007669"/>
    <property type="project" value="TreeGrafter"/>
</dbReference>
<dbReference type="InterPro" id="IPR018365">
    <property type="entry name" value="Cell_cycle_FtsW-rel_CS"/>
</dbReference>
<dbReference type="GO" id="GO:0051301">
    <property type="term" value="P:cell division"/>
    <property type="evidence" value="ECO:0007669"/>
    <property type="project" value="UniProtKB-KW"/>
</dbReference>
<name>A0A0A0JAS7_9MICO</name>
<keyword evidence="24" id="KW-1185">Reference proteome</keyword>
<evidence type="ECO:0000256" key="9">
    <source>
        <dbReference type="ARBA" id="ARBA00022984"/>
    </source>
</evidence>
<sequence>MSSTTGPLKGRLTDSVKDRRGLGFSDWLERLDRPVTTYYTLVAVTCALVAFGLVMVLSASTVTSLNESKSAYSVFFSQLQFAAIGAIALLVASRLSVATWKKLALPVLVLGLALQALVFTPLSAGEINGNRNWLDLQVVSVQPSELLKVGLALSGGLILNAKRKQLGRLGHAIVPYVFPFAALAITLVLLGNDLGTVLVMAAIVAGVLFTAGVPGRWFALASAGFAAVAVTFVVTSPNRLGRFDVWLGRDTDPFGPARQSIHGRYALADGGWTGVGLGQSREKWSWLSEPHNDFIFAIIGEELGLGGSITVLALFVVLSLACYRLVMRTNDFFVRVATAGIMSWILVQAMINVGAVIGLLPVVGVPLPFVSSGGSSLVTTMLALGILLSFARSEPGCAKALAARPSLVKRSIAVLPKRRSRR</sequence>
<dbReference type="GO" id="GO:0008360">
    <property type="term" value="P:regulation of cell shape"/>
    <property type="evidence" value="ECO:0007669"/>
    <property type="project" value="UniProtKB-KW"/>
</dbReference>
<dbReference type="OrthoDB" id="9768187at2"/>
<keyword evidence="8" id="KW-0133">Cell shape</keyword>
<evidence type="ECO:0000256" key="13">
    <source>
        <dbReference type="ARBA" id="ARBA00023316"/>
    </source>
</evidence>
<comment type="catalytic activity">
    <reaction evidence="20">
        <text>[GlcNAc-(1-&gt;4)-Mur2Ac(oyl-L-Ala-gamma-D-Glu-L-Lys-D-Ala-D-Ala)](n)-di-trans,octa-cis-undecaprenyl diphosphate + beta-D-GlcNAc-(1-&gt;4)-Mur2Ac(oyl-L-Ala-gamma-D-Glu-L-Lys-D-Ala-D-Ala)-di-trans,octa-cis-undecaprenyl diphosphate = [GlcNAc-(1-&gt;4)-Mur2Ac(oyl-L-Ala-gamma-D-Glu-L-Lys-D-Ala-D-Ala)](n+1)-di-trans,octa-cis-undecaprenyl diphosphate + di-trans,octa-cis-undecaprenyl diphosphate + H(+)</text>
        <dbReference type="Rhea" id="RHEA:23708"/>
        <dbReference type="Rhea" id="RHEA-COMP:9602"/>
        <dbReference type="Rhea" id="RHEA-COMP:9603"/>
        <dbReference type="ChEBI" id="CHEBI:15378"/>
        <dbReference type="ChEBI" id="CHEBI:58405"/>
        <dbReference type="ChEBI" id="CHEBI:60033"/>
        <dbReference type="ChEBI" id="CHEBI:78435"/>
        <dbReference type="EC" id="2.4.99.28"/>
    </reaction>
</comment>
<dbReference type="PANTHER" id="PTHR30474:SF2">
    <property type="entry name" value="PEPTIDOGLYCAN GLYCOSYLTRANSFERASE FTSW-RELATED"/>
    <property type="match status" value="1"/>
</dbReference>
<organism evidence="23 24">
    <name type="scientific">Knoellia sinensis KCTC 19936</name>
    <dbReference type="NCBI Taxonomy" id="1385520"/>
    <lineage>
        <taxon>Bacteria</taxon>
        <taxon>Bacillati</taxon>
        <taxon>Actinomycetota</taxon>
        <taxon>Actinomycetes</taxon>
        <taxon>Micrococcales</taxon>
        <taxon>Intrasporangiaceae</taxon>
        <taxon>Knoellia</taxon>
    </lineage>
</organism>
<dbReference type="NCBIfam" id="TIGR02614">
    <property type="entry name" value="ftsW"/>
    <property type="match status" value="1"/>
</dbReference>
<evidence type="ECO:0000256" key="11">
    <source>
        <dbReference type="ARBA" id="ARBA00023136"/>
    </source>
</evidence>
<evidence type="ECO:0000256" key="15">
    <source>
        <dbReference type="ARBA" id="ARBA00033270"/>
    </source>
</evidence>
<dbReference type="GO" id="GO:0032153">
    <property type="term" value="C:cell division site"/>
    <property type="evidence" value="ECO:0007669"/>
    <property type="project" value="TreeGrafter"/>
</dbReference>
<feature type="transmembrane region" description="Helical" evidence="22">
    <location>
        <begin position="103"/>
        <end position="124"/>
    </location>
</feature>
<feature type="transmembrane region" description="Helical" evidence="22">
    <location>
        <begin position="173"/>
        <end position="190"/>
    </location>
</feature>
<dbReference type="InterPro" id="IPR013437">
    <property type="entry name" value="FtsW"/>
</dbReference>
<proteinExistence type="inferred from homology"/>
<accession>A0A0A0JAS7</accession>
<keyword evidence="9" id="KW-0573">Peptidoglycan synthesis</keyword>
<keyword evidence="10 22" id="KW-1133">Transmembrane helix</keyword>
<evidence type="ECO:0000256" key="19">
    <source>
        <dbReference type="ARBA" id="ARBA00044770"/>
    </source>
</evidence>
<feature type="transmembrane region" description="Helical" evidence="22">
    <location>
        <begin position="196"/>
        <end position="213"/>
    </location>
</feature>
<evidence type="ECO:0000313" key="24">
    <source>
        <dbReference type="Proteomes" id="UP000030002"/>
    </source>
</evidence>
<keyword evidence="3" id="KW-1003">Cell membrane</keyword>
<feature type="transmembrane region" description="Helical" evidence="22">
    <location>
        <begin position="294"/>
        <end position="320"/>
    </location>
</feature>
<reference evidence="23 24" key="1">
    <citation type="submission" date="2013-08" db="EMBL/GenBank/DDBJ databases">
        <title>The genome sequence of Knoellia sinensis.</title>
        <authorList>
            <person name="Zhu W."/>
            <person name="Wang G."/>
        </authorList>
    </citation>
    <scope>NUCLEOTIDE SEQUENCE [LARGE SCALE GENOMIC DNA]</scope>
    <source>
        <strain evidence="23 24">KCTC 19936</strain>
    </source>
</reference>
<dbReference type="AlphaFoldDB" id="A0A0A0JAS7"/>
<feature type="transmembrane region" description="Helical" evidence="22">
    <location>
        <begin position="332"/>
        <end position="357"/>
    </location>
</feature>
<dbReference type="PROSITE" id="PS00428">
    <property type="entry name" value="FTSW_RODA_SPOVE"/>
    <property type="match status" value="1"/>
</dbReference>
<keyword evidence="5" id="KW-0328">Glycosyltransferase</keyword>
<evidence type="ECO:0000256" key="14">
    <source>
        <dbReference type="ARBA" id="ARBA00032370"/>
    </source>
</evidence>
<evidence type="ECO:0000313" key="23">
    <source>
        <dbReference type="EMBL" id="KGN33117.1"/>
    </source>
</evidence>
<dbReference type="STRING" id="1385520.N802_13765"/>
<protein>
    <recommendedName>
        <fullName evidence="17">Probable peptidoglycan glycosyltransferase FtsW</fullName>
        <ecNumber evidence="19">2.4.99.28</ecNumber>
    </recommendedName>
    <alternativeName>
        <fullName evidence="18">Cell division protein FtsW</fullName>
    </alternativeName>
    <alternativeName>
        <fullName evidence="15">Cell wall polymerase</fullName>
    </alternativeName>
    <alternativeName>
        <fullName evidence="14">Peptidoglycan polymerase</fullName>
    </alternativeName>
</protein>
<evidence type="ECO:0000256" key="16">
    <source>
        <dbReference type="ARBA" id="ARBA00038053"/>
    </source>
</evidence>
<dbReference type="GO" id="GO:0071555">
    <property type="term" value="P:cell wall organization"/>
    <property type="evidence" value="ECO:0007669"/>
    <property type="project" value="UniProtKB-KW"/>
</dbReference>
<dbReference type="eggNOG" id="COG0772">
    <property type="taxonomic scope" value="Bacteria"/>
</dbReference>
<keyword evidence="11 22" id="KW-0472">Membrane</keyword>
<dbReference type="GO" id="GO:0008955">
    <property type="term" value="F:peptidoglycan glycosyltransferase activity"/>
    <property type="evidence" value="ECO:0007669"/>
    <property type="project" value="UniProtKB-EC"/>
</dbReference>
<evidence type="ECO:0000256" key="5">
    <source>
        <dbReference type="ARBA" id="ARBA00022676"/>
    </source>
</evidence>